<evidence type="ECO:0000313" key="1">
    <source>
        <dbReference type="EMBL" id="CAG8592358.1"/>
    </source>
</evidence>
<keyword evidence="2" id="KW-1185">Reference proteome</keyword>
<dbReference type="Proteomes" id="UP000789366">
    <property type="component" value="Unassembled WGS sequence"/>
</dbReference>
<comment type="caution">
    <text evidence="1">The sequence shown here is derived from an EMBL/GenBank/DDBJ whole genome shotgun (WGS) entry which is preliminary data.</text>
</comment>
<protein>
    <submittedName>
        <fullName evidence="1">7535_t:CDS:1</fullName>
    </submittedName>
</protein>
<gene>
    <name evidence="1" type="ORF">SPELUC_LOCUS6801</name>
</gene>
<organism evidence="1 2">
    <name type="scientific">Cetraspora pellucida</name>
    <dbReference type="NCBI Taxonomy" id="1433469"/>
    <lineage>
        <taxon>Eukaryota</taxon>
        <taxon>Fungi</taxon>
        <taxon>Fungi incertae sedis</taxon>
        <taxon>Mucoromycota</taxon>
        <taxon>Glomeromycotina</taxon>
        <taxon>Glomeromycetes</taxon>
        <taxon>Diversisporales</taxon>
        <taxon>Gigasporaceae</taxon>
        <taxon>Cetraspora</taxon>
    </lineage>
</organism>
<name>A0ACA9MH84_9GLOM</name>
<reference evidence="1" key="1">
    <citation type="submission" date="2021-06" db="EMBL/GenBank/DDBJ databases">
        <authorList>
            <person name="Kallberg Y."/>
            <person name="Tangrot J."/>
            <person name="Rosling A."/>
        </authorList>
    </citation>
    <scope>NUCLEOTIDE SEQUENCE</scope>
    <source>
        <strain evidence="1">28 12/20/2015</strain>
    </source>
</reference>
<dbReference type="EMBL" id="CAJVPW010008319">
    <property type="protein sequence ID" value="CAG8592358.1"/>
    <property type="molecule type" value="Genomic_DNA"/>
</dbReference>
<sequence>MTYVNTIFTDGPLEYPYTSKRRASSHSKNKVELKIDLILQVLEFASYISKLKGEPEEVGPFLKETTDLLKENKLEQVFQTFVGATSILLDAPEKEFEAVYNLLIAILKSTSPETYPGLINQSIKELVNDEHDKAIQKLKVLQNLYNTLEYSSPLRYDVFVAILDIATKNDEIETILPQLPRLDTWVKEWSISTEQVRELYLTVSNKLKEAGEIKRSHDFLLKYLATYTSSDDFSAAKSAASRAIIEAIQLPEILSFEDLLELDVIQALKNEEVFALLKVFLNGNLKEYKSYIDANPGVVEKLGLSNEDNTRKIRLLTLASLASEHVAHEITYQTIAKALEIEEDEVEMWTIDVIRAHLIEAKVNQVRKTILVNRSTYRTFTTSQWQQLSDKLDGWKQSLTDILQVIANAKLIAQHSNVNANVASSSAVVVIDGTVGQEEES</sequence>
<accession>A0ACA9MH84</accession>
<evidence type="ECO:0000313" key="2">
    <source>
        <dbReference type="Proteomes" id="UP000789366"/>
    </source>
</evidence>
<proteinExistence type="predicted"/>